<accession>U2X8I4</accession>
<evidence type="ECO:0000313" key="2">
    <source>
        <dbReference type="EMBL" id="GAD15132.1"/>
    </source>
</evidence>
<dbReference type="Proteomes" id="UP000016424">
    <property type="component" value="Unassembled WGS sequence"/>
</dbReference>
<evidence type="ECO:0000313" key="3">
    <source>
        <dbReference type="Proteomes" id="UP000016424"/>
    </source>
</evidence>
<feature type="transmembrane region" description="Helical" evidence="1">
    <location>
        <begin position="20"/>
        <end position="40"/>
    </location>
</feature>
<gene>
    <name evidence="2" type="ORF">GBL_3349</name>
</gene>
<comment type="caution">
    <text evidence="2">The sequence shown here is derived from an EMBL/GenBank/DDBJ whole genome shotgun (WGS) entry which is preliminary data.</text>
</comment>
<reference evidence="3" key="1">
    <citation type="journal article" date="2013" name="Genome">
        <title>Draft Genome Sequence of Geobacillus kaustophilus GBlys, a Lysogenic Strain with Bacteriophage phiOH2.</title>
        <authorList>
            <person name="Doi K."/>
            <person name="Mori K."/>
            <person name="Martono H."/>
            <person name="Nagayoshi Y."/>
            <person name="Fujino Y."/>
            <person name="Tashiro K."/>
            <person name="Kuhara S."/>
            <person name="Ohshima T."/>
        </authorList>
    </citation>
    <scope>NUCLEOTIDE SEQUENCE [LARGE SCALE GENOMIC DNA]</scope>
    <source>
        <strain evidence="3">GBlys</strain>
    </source>
</reference>
<keyword evidence="1" id="KW-1133">Transmembrane helix</keyword>
<keyword evidence="1" id="KW-0472">Membrane</keyword>
<dbReference type="AlphaFoldDB" id="U2X8I4"/>
<sequence length="48" mass="5458">MQEVMRMMSGMMSGWGMMGFGILGWFLNLLAIGLVVYFAVKLALRDKR</sequence>
<name>U2X8I4_GEOKU</name>
<protein>
    <submittedName>
        <fullName evidence="2">Uncharacterized protein</fullName>
    </submittedName>
</protein>
<dbReference type="EMBL" id="BASG01000053">
    <property type="protein sequence ID" value="GAD15132.1"/>
    <property type="molecule type" value="Genomic_DNA"/>
</dbReference>
<proteinExistence type="predicted"/>
<evidence type="ECO:0000256" key="1">
    <source>
        <dbReference type="SAM" id="Phobius"/>
    </source>
</evidence>
<keyword evidence="1" id="KW-0812">Transmembrane</keyword>
<organism evidence="2 3">
    <name type="scientific">Geobacillus kaustophilus GBlys</name>
    <dbReference type="NCBI Taxonomy" id="1337888"/>
    <lineage>
        <taxon>Bacteria</taxon>
        <taxon>Bacillati</taxon>
        <taxon>Bacillota</taxon>
        <taxon>Bacilli</taxon>
        <taxon>Bacillales</taxon>
        <taxon>Anoxybacillaceae</taxon>
        <taxon>Geobacillus</taxon>
        <taxon>Geobacillus thermoleovorans group</taxon>
    </lineage>
</organism>